<name>A0AA39WB45_9PEZI</name>
<accession>A0AA39WB45</accession>
<keyword evidence="1" id="KW-0732">Signal</keyword>
<feature type="signal peptide" evidence="1">
    <location>
        <begin position="1"/>
        <end position="21"/>
    </location>
</feature>
<gene>
    <name evidence="2" type="ORF">B0T14DRAFT_500563</name>
</gene>
<protein>
    <submittedName>
        <fullName evidence="2">Uncharacterized protein</fullName>
    </submittedName>
</protein>
<dbReference type="AlphaFoldDB" id="A0AA39WB45"/>
<feature type="chain" id="PRO_5041441497" evidence="1">
    <location>
        <begin position="22"/>
        <end position="248"/>
    </location>
</feature>
<dbReference type="EMBL" id="JAULSU010000007">
    <property type="protein sequence ID" value="KAK0611473.1"/>
    <property type="molecule type" value="Genomic_DNA"/>
</dbReference>
<dbReference type="Proteomes" id="UP001175000">
    <property type="component" value="Unassembled WGS sequence"/>
</dbReference>
<evidence type="ECO:0000313" key="3">
    <source>
        <dbReference type="Proteomes" id="UP001175000"/>
    </source>
</evidence>
<sequence>MRPRLHPWCLLASAFASLSNASPEATPVATTTYPTTRTRVYSTTSTSTNVVLWISPRVELYTTIQTITVLEPGPVVPTAVGIPVTVPQIAITSGTIHTVISPRGAAVAETPPSETWVYTSTETWLVSQPEASFLPAGTREQNLLCADEVACAKGNPVAEDELCRSSGMRTGCLGQCEMREGVWWCYRMWQREWNAEGGRLRMGRACWGGGGRFRQLNVPCARGDGKVGCEVCRGVDAAWGAVVWEGPG</sequence>
<comment type="caution">
    <text evidence="2">The sequence shown here is derived from an EMBL/GenBank/DDBJ whole genome shotgun (WGS) entry which is preliminary data.</text>
</comment>
<proteinExistence type="predicted"/>
<evidence type="ECO:0000313" key="2">
    <source>
        <dbReference type="EMBL" id="KAK0611473.1"/>
    </source>
</evidence>
<evidence type="ECO:0000256" key="1">
    <source>
        <dbReference type="SAM" id="SignalP"/>
    </source>
</evidence>
<organism evidence="2 3">
    <name type="scientific">Immersiella caudata</name>
    <dbReference type="NCBI Taxonomy" id="314043"/>
    <lineage>
        <taxon>Eukaryota</taxon>
        <taxon>Fungi</taxon>
        <taxon>Dikarya</taxon>
        <taxon>Ascomycota</taxon>
        <taxon>Pezizomycotina</taxon>
        <taxon>Sordariomycetes</taxon>
        <taxon>Sordariomycetidae</taxon>
        <taxon>Sordariales</taxon>
        <taxon>Lasiosphaeriaceae</taxon>
        <taxon>Immersiella</taxon>
    </lineage>
</organism>
<keyword evidence="3" id="KW-1185">Reference proteome</keyword>
<reference evidence="2" key="1">
    <citation type="submission" date="2023-06" db="EMBL/GenBank/DDBJ databases">
        <title>Genome-scale phylogeny and comparative genomics of the fungal order Sordariales.</title>
        <authorList>
            <consortium name="Lawrence Berkeley National Laboratory"/>
            <person name="Hensen N."/>
            <person name="Bonometti L."/>
            <person name="Westerberg I."/>
            <person name="Brannstrom I.O."/>
            <person name="Guillou S."/>
            <person name="Cros-Aarteil S."/>
            <person name="Calhoun S."/>
            <person name="Haridas S."/>
            <person name="Kuo A."/>
            <person name="Mondo S."/>
            <person name="Pangilinan J."/>
            <person name="Riley R."/>
            <person name="Labutti K."/>
            <person name="Andreopoulos B."/>
            <person name="Lipzen A."/>
            <person name="Chen C."/>
            <person name="Yanf M."/>
            <person name="Daum C."/>
            <person name="Ng V."/>
            <person name="Clum A."/>
            <person name="Steindorff A."/>
            <person name="Ohm R."/>
            <person name="Martin F."/>
            <person name="Silar P."/>
            <person name="Natvig D."/>
            <person name="Lalanne C."/>
            <person name="Gautier V."/>
            <person name="Ament-Velasquez S.L."/>
            <person name="Kruys A."/>
            <person name="Hutchinson M.I."/>
            <person name="Powell A.J."/>
            <person name="Barry K."/>
            <person name="Miller A.N."/>
            <person name="Grigoriev I.V."/>
            <person name="Debuchy R."/>
            <person name="Gladieux P."/>
            <person name="Thoren M.H."/>
            <person name="Johannesson H."/>
        </authorList>
    </citation>
    <scope>NUCLEOTIDE SEQUENCE</scope>
    <source>
        <strain evidence="2">CBS 606.72</strain>
    </source>
</reference>